<dbReference type="InterPro" id="IPR009012">
    <property type="entry name" value="GrpE_head"/>
</dbReference>
<accession>A0A485M4I7</accession>
<dbReference type="CDD" id="cd00446">
    <property type="entry name" value="GrpE"/>
    <property type="match status" value="1"/>
</dbReference>
<feature type="region of interest" description="Disordered" evidence="8">
    <location>
        <begin position="1"/>
        <end position="40"/>
    </location>
</feature>
<feature type="compositionally biased region" description="Basic and acidic residues" evidence="8">
    <location>
        <begin position="1"/>
        <end position="15"/>
    </location>
</feature>
<evidence type="ECO:0000256" key="7">
    <source>
        <dbReference type="SAM" id="Coils"/>
    </source>
</evidence>
<keyword evidence="4" id="KW-0963">Cytoplasm</keyword>
<dbReference type="SUPFAM" id="SSF58014">
    <property type="entry name" value="Coiled-coil domain of nucleotide exchange factor GrpE"/>
    <property type="match status" value="1"/>
</dbReference>
<evidence type="ECO:0000256" key="3">
    <source>
        <dbReference type="ARBA" id="ARBA00011738"/>
    </source>
</evidence>
<dbReference type="GO" id="GO:0005737">
    <property type="term" value="C:cytoplasm"/>
    <property type="evidence" value="ECO:0007669"/>
    <property type="project" value="UniProtKB-SubCell"/>
</dbReference>
<dbReference type="PANTHER" id="PTHR21237">
    <property type="entry name" value="GRPE PROTEIN"/>
    <property type="match status" value="1"/>
</dbReference>
<evidence type="ECO:0000256" key="1">
    <source>
        <dbReference type="ARBA" id="ARBA00004496"/>
    </source>
</evidence>
<evidence type="ECO:0000256" key="5">
    <source>
        <dbReference type="ARBA" id="ARBA00023016"/>
    </source>
</evidence>
<dbReference type="Gene3D" id="3.90.20.20">
    <property type="match status" value="1"/>
</dbReference>
<sequence length="211" mass="24360">MNIEDKNNHTKKTGDNEIFLNNSDSAAGKNQDPVTQVQAGREYEETLKEAVEEPGGDDLSILQKQLEEQKNRAEDFYNRLARLQADYENFRRRTRQEKEDLCKYASEQLVLKLLPVLDNFERALEAEGDSLKDYKSGVEMIYRQFQDVLSLEGVEAIPAVGEPFDPVKHEAVFREESEEYPENTIIEELRRGYVLKDKVIRPSMVKVSKSL</sequence>
<dbReference type="PRINTS" id="PR00773">
    <property type="entry name" value="GRPEPROTEIN"/>
</dbReference>
<protein>
    <submittedName>
        <fullName evidence="9">Nucleotide exchange factor for DnaK activity</fullName>
    </submittedName>
</protein>
<keyword evidence="5" id="KW-0346">Stress response</keyword>
<dbReference type="SUPFAM" id="SSF51064">
    <property type="entry name" value="Head domain of nucleotide exchange factor GrpE"/>
    <property type="match status" value="1"/>
</dbReference>
<dbReference type="Pfam" id="PF01025">
    <property type="entry name" value="GrpE"/>
    <property type="match status" value="1"/>
</dbReference>
<dbReference type="AlphaFoldDB" id="A0A485M4I7"/>
<dbReference type="HAMAP" id="MF_01151">
    <property type="entry name" value="GrpE"/>
    <property type="match status" value="1"/>
</dbReference>
<comment type="subunit">
    <text evidence="3">Homodimer.</text>
</comment>
<organism evidence="9">
    <name type="scientific">anaerobic digester metagenome</name>
    <dbReference type="NCBI Taxonomy" id="1263854"/>
    <lineage>
        <taxon>unclassified sequences</taxon>
        <taxon>metagenomes</taxon>
        <taxon>ecological metagenomes</taxon>
    </lineage>
</organism>
<evidence type="ECO:0000256" key="4">
    <source>
        <dbReference type="ARBA" id="ARBA00022490"/>
    </source>
</evidence>
<dbReference type="GO" id="GO:0051087">
    <property type="term" value="F:protein-folding chaperone binding"/>
    <property type="evidence" value="ECO:0007669"/>
    <property type="project" value="InterPro"/>
</dbReference>
<dbReference type="InterPro" id="IPR000740">
    <property type="entry name" value="GrpE"/>
</dbReference>
<evidence type="ECO:0000256" key="8">
    <source>
        <dbReference type="SAM" id="MobiDB-lite"/>
    </source>
</evidence>
<keyword evidence="7" id="KW-0175">Coiled coil</keyword>
<reference evidence="9" key="1">
    <citation type="submission" date="2019-03" db="EMBL/GenBank/DDBJ databases">
        <authorList>
            <person name="Hao L."/>
        </authorList>
    </citation>
    <scope>NUCLEOTIDE SEQUENCE</scope>
</reference>
<comment type="subcellular location">
    <subcellularLocation>
        <location evidence="1">Cytoplasm</location>
    </subcellularLocation>
</comment>
<dbReference type="InterPro" id="IPR013805">
    <property type="entry name" value="GrpE_CC"/>
</dbReference>
<dbReference type="GO" id="GO:0000774">
    <property type="term" value="F:adenyl-nucleotide exchange factor activity"/>
    <property type="evidence" value="ECO:0007669"/>
    <property type="project" value="InterPro"/>
</dbReference>
<dbReference type="PANTHER" id="PTHR21237:SF23">
    <property type="entry name" value="GRPE PROTEIN HOMOLOG, MITOCHONDRIAL"/>
    <property type="match status" value="1"/>
</dbReference>
<comment type="similarity">
    <text evidence="2">Belongs to the GrpE family.</text>
</comment>
<dbReference type="EMBL" id="CAADRN010000243">
    <property type="protein sequence ID" value="VFU15812.1"/>
    <property type="molecule type" value="Genomic_DNA"/>
</dbReference>
<dbReference type="GO" id="GO:0042803">
    <property type="term" value="F:protein homodimerization activity"/>
    <property type="evidence" value="ECO:0007669"/>
    <property type="project" value="InterPro"/>
</dbReference>
<dbReference type="PROSITE" id="PS01071">
    <property type="entry name" value="GRPE"/>
    <property type="match status" value="1"/>
</dbReference>
<proteinExistence type="inferred from homology"/>
<evidence type="ECO:0000256" key="2">
    <source>
        <dbReference type="ARBA" id="ARBA00009054"/>
    </source>
</evidence>
<name>A0A485M4I7_9ZZZZ</name>
<dbReference type="Gene3D" id="2.30.22.10">
    <property type="entry name" value="Head domain of nucleotide exchange factor GrpE"/>
    <property type="match status" value="1"/>
</dbReference>
<evidence type="ECO:0000256" key="6">
    <source>
        <dbReference type="ARBA" id="ARBA00023186"/>
    </source>
</evidence>
<dbReference type="GO" id="GO:0051082">
    <property type="term" value="F:unfolded protein binding"/>
    <property type="evidence" value="ECO:0007669"/>
    <property type="project" value="TreeGrafter"/>
</dbReference>
<evidence type="ECO:0000313" key="9">
    <source>
        <dbReference type="EMBL" id="VFU15812.1"/>
    </source>
</evidence>
<feature type="coiled-coil region" evidence="7">
    <location>
        <begin position="59"/>
        <end position="100"/>
    </location>
</feature>
<keyword evidence="6" id="KW-0143">Chaperone</keyword>
<gene>
    <name evidence="9" type="primary">grpE</name>
    <name evidence="9" type="ORF">SCFA_3170001</name>
</gene>
<dbReference type="GO" id="GO:0006457">
    <property type="term" value="P:protein folding"/>
    <property type="evidence" value="ECO:0007669"/>
    <property type="project" value="InterPro"/>
</dbReference>
<dbReference type="NCBIfam" id="NF010738">
    <property type="entry name" value="PRK14140.1"/>
    <property type="match status" value="1"/>
</dbReference>
<dbReference type="FunFam" id="2.30.22.10:FF:000001">
    <property type="entry name" value="Protein GrpE"/>
    <property type="match status" value="1"/>
</dbReference>